<evidence type="ECO:0000256" key="1">
    <source>
        <dbReference type="SAM" id="Phobius"/>
    </source>
</evidence>
<evidence type="ECO:0000313" key="3">
    <source>
        <dbReference type="Proteomes" id="UP001225316"/>
    </source>
</evidence>
<sequence length="77" mass="8213">MSGILSLAVCAFFIYGLILSAAFGSFGGGNSMDGISAFFVWSMWILTILGLAGFAIFGPKKKGIRIDHSINHNEPTK</sequence>
<organism evidence="2 3">
    <name type="scientific">Thalassobacterium maritimum</name>
    <dbReference type="NCBI Taxonomy" id="3041265"/>
    <lineage>
        <taxon>Bacteria</taxon>
        <taxon>Pseudomonadati</taxon>
        <taxon>Verrucomicrobiota</taxon>
        <taxon>Opitutia</taxon>
        <taxon>Puniceicoccales</taxon>
        <taxon>Coraliomargaritaceae</taxon>
        <taxon>Thalassobacterium</taxon>
    </lineage>
</organism>
<keyword evidence="3" id="KW-1185">Reference proteome</keyword>
<keyword evidence="1" id="KW-0472">Membrane</keyword>
<protein>
    <submittedName>
        <fullName evidence="2">Uncharacterized protein</fullName>
    </submittedName>
</protein>
<dbReference type="RefSeq" id="WP_308952642.1">
    <property type="nucleotide sequence ID" value="NZ_JARXHW010000129.1"/>
</dbReference>
<dbReference type="EMBL" id="JARXHW010000129">
    <property type="protein sequence ID" value="MDQ8209724.1"/>
    <property type="molecule type" value="Genomic_DNA"/>
</dbReference>
<dbReference type="Proteomes" id="UP001225316">
    <property type="component" value="Unassembled WGS sequence"/>
</dbReference>
<keyword evidence="1" id="KW-0812">Transmembrane</keyword>
<evidence type="ECO:0000313" key="2">
    <source>
        <dbReference type="EMBL" id="MDQ8209724.1"/>
    </source>
</evidence>
<accession>A0ABU1B1Z3</accession>
<keyword evidence="1" id="KW-1133">Transmembrane helix</keyword>
<comment type="caution">
    <text evidence="2">The sequence shown here is derived from an EMBL/GenBank/DDBJ whole genome shotgun (WGS) entry which is preliminary data.</text>
</comment>
<feature type="transmembrane region" description="Helical" evidence="1">
    <location>
        <begin position="34"/>
        <end position="57"/>
    </location>
</feature>
<proteinExistence type="predicted"/>
<reference evidence="2 3" key="1">
    <citation type="submission" date="2023-04" db="EMBL/GenBank/DDBJ databases">
        <title>A novel bacteria isolated from coastal sediment.</title>
        <authorList>
            <person name="Liu X.-J."/>
            <person name="Du Z.-J."/>
        </authorList>
    </citation>
    <scope>NUCLEOTIDE SEQUENCE [LARGE SCALE GENOMIC DNA]</scope>
    <source>
        <strain evidence="2 3">SDUM461003</strain>
    </source>
</reference>
<name>A0ABU1B1Z3_9BACT</name>
<gene>
    <name evidence="2" type="ORF">QEH52_19555</name>
</gene>